<protein>
    <submittedName>
        <fullName evidence="2">Uncharacterized protein</fullName>
    </submittedName>
</protein>
<proteinExistence type="predicted"/>
<keyword evidence="1" id="KW-1133">Transmembrane helix</keyword>
<keyword evidence="1" id="KW-0812">Transmembrane</keyword>
<dbReference type="HOGENOM" id="CLU_2944660_0_0_1"/>
<evidence type="ECO:0000313" key="3">
    <source>
        <dbReference type="Proteomes" id="UP000015104"/>
    </source>
</evidence>
<dbReference type="AlphaFoldDB" id="T1KQW1"/>
<evidence type="ECO:0000256" key="1">
    <source>
        <dbReference type="SAM" id="Phobius"/>
    </source>
</evidence>
<evidence type="ECO:0000313" key="2">
    <source>
        <dbReference type="EnsemblMetazoa" id="tetur18g01360.1"/>
    </source>
</evidence>
<dbReference type="EnsemblMetazoa" id="tetur18g01360.1">
    <property type="protein sequence ID" value="tetur18g01360.1"/>
    <property type="gene ID" value="tetur18g01360"/>
</dbReference>
<organism evidence="2 3">
    <name type="scientific">Tetranychus urticae</name>
    <name type="common">Two-spotted spider mite</name>
    <dbReference type="NCBI Taxonomy" id="32264"/>
    <lineage>
        <taxon>Eukaryota</taxon>
        <taxon>Metazoa</taxon>
        <taxon>Ecdysozoa</taxon>
        <taxon>Arthropoda</taxon>
        <taxon>Chelicerata</taxon>
        <taxon>Arachnida</taxon>
        <taxon>Acari</taxon>
        <taxon>Acariformes</taxon>
        <taxon>Trombidiformes</taxon>
        <taxon>Prostigmata</taxon>
        <taxon>Eleutherengona</taxon>
        <taxon>Raphignathae</taxon>
        <taxon>Tetranychoidea</taxon>
        <taxon>Tetranychidae</taxon>
        <taxon>Tetranychus</taxon>
    </lineage>
</organism>
<keyword evidence="3" id="KW-1185">Reference proteome</keyword>
<name>T1KQW1_TETUR</name>
<accession>T1KQW1</accession>
<reference evidence="3" key="1">
    <citation type="submission" date="2011-08" db="EMBL/GenBank/DDBJ databases">
        <authorList>
            <person name="Rombauts S."/>
        </authorList>
    </citation>
    <scope>NUCLEOTIDE SEQUENCE</scope>
    <source>
        <strain evidence="3">London</strain>
    </source>
</reference>
<feature type="transmembrane region" description="Helical" evidence="1">
    <location>
        <begin position="32"/>
        <end position="57"/>
    </location>
</feature>
<keyword evidence="1" id="KW-0472">Membrane</keyword>
<dbReference type="EMBL" id="CAEY01000382">
    <property type="status" value="NOT_ANNOTATED_CDS"/>
    <property type="molecule type" value="Genomic_DNA"/>
</dbReference>
<dbReference type="Proteomes" id="UP000015104">
    <property type="component" value="Unassembled WGS sequence"/>
</dbReference>
<reference evidence="2" key="2">
    <citation type="submission" date="2015-06" db="UniProtKB">
        <authorList>
            <consortium name="EnsemblMetazoa"/>
        </authorList>
    </citation>
    <scope>IDENTIFICATION</scope>
</reference>
<sequence length="60" mass="6912">MAENKSTKQKKSTSAFSCLKRKHIWKLSTSNLLFSTNSLVLIVLCLMFQIILVIYSYPIM</sequence>